<dbReference type="Gene3D" id="3.40.198.10">
    <property type="entry name" value="Delta-endotoxin CytB-like"/>
    <property type="match status" value="1"/>
</dbReference>
<name>A0A5C3MLB6_9AGAM</name>
<dbReference type="EMBL" id="ML213533">
    <property type="protein sequence ID" value="TFK46094.1"/>
    <property type="molecule type" value="Genomic_DNA"/>
</dbReference>
<dbReference type="SUPFAM" id="SSF55676">
    <property type="entry name" value="CytB endotoxin-like"/>
    <property type="match status" value="1"/>
</dbReference>
<reference evidence="1 2" key="1">
    <citation type="journal article" date="2019" name="Nat. Ecol. Evol.">
        <title>Megaphylogeny resolves global patterns of mushroom evolution.</title>
        <authorList>
            <person name="Varga T."/>
            <person name="Krizsan K."/>
            <person name="Foldi C."/>
            <person name="Dima B."/>
            <person name="Sanchez-Garcia M."/>
            <person name="Sanchez-Ramirez S."/>
            <person name="Szollosi G.J."/>
            <person name="Szarkandi J.G."/>
            <person name="Papp V."/>
            <person name="Albert L."/>
            <person name="Andreopoulos W."/>
            <person name="Angelini C."/>
            <person name="Antonin V."/>
            <person name="Barry K.W."/>
            <person name="Bougher N.L."/>
            <person name="Buchanan P."/>
            <person name="Buyck B."/>
            <person name="Bense V."/>
            <person name="Catcheside P."/>
            <person name="Chovatia M."/>
            <person name="Cooper J."/>
            <person name="Damon W."/>
            <person name="Desjardin D."/>
            <person name="Finy P."/>
            <person name="Geml J."/>
            <person name="Haridas S."/>
            <person name="Hughes K."/>
            <person name="Justo A."/>
            <person name="Karasinski D."/>
            <person name="Kautmanova I."/>
            <person name="Kiss B."/>
            <person name="Kocsube S."/>
            <person name="Kotiranta H."/>
            <person name="LaButti K.M."/>
            <person name="Lechner B.E."/>
            <person name="Liimatainen K."/>
            <person name="Lipzen A."/>
            <person name="Lukacs Z."/>
            <person name="Mihaltcheva S."/>
            <person name="Morgado L.N."/>
            <person name="Niskanen T."/>
            <person name="Noordeloos M.E."/>
            <person name="Ohm R.A."/>
            <person name="Ortiz-Santana B."/>
            <person name="Ovrebo C."/>
            <person name="Racz N."/>
            <person name="Riley R."/>
            <person name="Savchenko A."/>
            <person name="Shiryaev A."/>
            <person name="Soop K."/>
            <person name="Spirin V."/>
            <person name="Szebenyi C."/>
            <person name="Tomsovsky M."/>
            <person name="Tulloss R.E."/>
            <person name="Uehling J."/>
            <person name="Grigoriev I.V."/>
            <person name="Vagvolgyi C."/>
            <person name="Papp T."/>
            <person name="Martin F.M."/>
            <person name="Miettinen O."/>
            <person name="Hibbett D.S."/>
            <person name="Nagy L.G."/>
        </authorList>
    </citation>
    <scope>NUCLEOTIDE SEQUENCE [LARGE SCALE GENOMIC DNA]</scope>
    <source>
        <strain evidence="1 2">OMC1185</strain>
    </source>
</reference>
<gene>
    <name evidence="1" type="ORF">OE88DRAFT_1739725</name>
</gene>
<proteinExistence type="predicted"/>
<dbReference type="AlphaFoldDB" id="A0A5C3MLB6"/>
<keyword evidence="2" id="KW-1185">Reference proteome</keyword>
<accession>A0A5C3MLB6</accession>
<evidence type="ECO:0000313" key="1">
    <source>
        <dbReference type="EMBL" id="TFK46094.1"/>
    </source>
</evidence>
<dbReference type="InterPro" id="IPR035918">
    <property type="entry name" value="CytB_endotoxin-like_sf"/>
</dbReference>
<organism evidence="1 2">
    <name type="scientific">Heliocybe sulcata</name>
    <dbReference type="NCBI Taxonomy" id="5364"/>
    <lineage>
        <taxon>Eukaryota</taxon>
        <taxon>Fungi</taxon>
        <taxon>Dikarya</taxon>
        <taxon>Basidiomycota</taxon>
        <taxon>Agaricomycotina</taxon>
        <taxon>Agaricomycetes</taxon>
        <taxon>Gloeophyllales</taxon>
        <taxon>Gloeophyllaceae</taxon>
        <taxon>Heliocybe</taxon>
    </lineage>
</organism>
<evidence type="ECO:0000313" key="2">
    <source>
        <dbReference type="Proteomes" id="UP000305948"/>
    </source>
</evidence>
<protein>
    <submittedName>
        <fullName evidence="1">Uncharacterized protein</fullName>
    </submittedName>
</protein>
<dbReference type="Proteomes" id="UP000305948">
    <property type="component" value="Unassembled WGS sequence"/>
</dbReference>
<sequence>MIPVATLPSDIDTSVGGQASEYNFIPPNHFSSFGKLPEDLEPAAVQVTAFAGHYVHWNPKYFDWDAFTSAVAEYAGDHLVGVPMNIEGVKHCLQLGPRDLSLDAVLGWMVDTLTDTLNIHIPRSEIAAPLTNVFKNLEWSNSRGVLSGSNTGWEYRTVYKYAGIPTYSTAW</sequence>